<evidence type="ECO:0000256" key="8">
    <source>
        <dbReference type="ARBA" id="ARBA00022833"/>
    </source>
</evidence>
<feature type="region of interest" description="Disordered" evidence="15">
    <location>
        <begin position="565"/>
        <end position="584"/>
    </location>
</feature>
<evidence type="ECO:0000256" key="12">
    <source>
        <dbReference type="ARBA" id="ARBA00069609"/>
    </source>
</evidence>
<comment type="caution">
    <text evidence="17">The sequence shown here is derived from an EMBL/GenBank/DDBJ whole genome shotgun (WGS) entry which is preliminary data.</text>
</comment>
<feature type="region of interest" description="Disordered" evidence="15">
    <location>
        <begin position="489"/>
        <end position="530"/>
    </location>
</feature>
<comment type="subcellular location">
    <subcellularLocation>
        <location evidence="2">Nucleus</location>
    </subcellularLocation>
</comment>
<dbReference type="AlphaFoldDB" id="A0A7J7VAG5"/>
<dbReference type="GO" id="GO:0003684">
    <property type="term" value="F:damaged DNA binding"/>
    <property type="evidence" value="ECO:0007669"/>
    <property type="project" value="TreeGrafter"/>
</dbReference>
<feature type="domain" description="UBZ4-type" evidence="16">
    <location>
        <begin position="140"/>
        <end position="170"/>
    </location>
</feature>
<evidence type="ECO:0000256" key="4">
    <source>
        <dbReference type="ARBA" id="ARBA00012865"/>
    </source>
</evidence>
<dbReference type="SUPFAM" id="SSF56281">
    <property type="entry name" value="Metallo-hydrolase/oxidoreductase"/>
    <property type="match status" value="1"/>
</dbReference>
<feature type="compositionally biased region" description="Polar residues" evidence="15">
    <location>
        <begin position="107"/>
        <end position="117"/>
    </location>
</feature>
<dbReference type="EC" id="3.5.2.6" evidence="4"/>
<name>A0A7J7VAG5_PIPKU</name>
<keyword evidence="8" id="KW-0862">Zinc</keyword>
<comment type="similarity">
    <text evidence="3">Belongs to the DNA repair metallo-beta-lactamase (DRMBL) family.</text>
</comment>
<dbReference type="GO" id="GO:0006303">
    <property type="term" value="P:double-strand break repair via nonhomologous end joining"/>
    <property type="evidence" value="ECO:0007669"/>
    <property type="project" value="TreeGrafter"/>
</dbReference>
<feature type="compositionally biased region" description="Basic residues" evidence="15">
    <location>
        <begin position="662"/>
        <end position="672"/>
    </location>
</feature>
<feature type="region of interest" description="Disordered" evidence="15">
    <location>
        <begin position="302"/>
        <end position="331"/>
    </location>
</feature>
<dbReference type="InterPro" id="IPR011084">
    <property type="entry name" value="DRMBL"/>
</dbReference>
<dbReference type="PANTHER" id="PTHR23240:SF6">
    <property type="entry name" value="DNA CROSS-LINK REPAIR 1A PROTEIN"/>
    <property type="match status" value="1"/>
</dbReference>
<keyword evidence="6 14" id="KW-0227">DNA damage</keyword>
<evidence type="ECO:0000256" key="6">
    <source>
        <dbReference type="ARBA" id="ARBA00022763"/>
    </source>
</evidence>
<keyword evidence="9 14" id="KW-0234">DNA repair</keyword>
<feature type="region of interest" description="Disordered" evidence="15">
    <location>
        <begin position="454"/>
        <end position="475"/>
    </location>
</feature>
<dbReference type="FunFam" id="3.40.50.12650:FF:000001">
    <property type="entry name" value="DNA cross-link repair 1A"/>
    <property type="match status" value="1"/>
</dbReference>
<dbReference type="GO" id="GO:0005634">
    <property type="term" value="C:nucleus"/>
    <property type="evidence" value="ECO:0007669"/>
    <property type="project" value="UniProtKB-SubCell"/>
</dbReference>
<evidence type="ECO:0000256" key="7">
    <source>
        <dbReference type="ARBA" id="ARBA00022771"/>
    </source>
</evidence>
<gene>
    <name evidence="17" type="ORF">mPipKuh1_003636</name>
</gene>
<dbReference type="InterPro" id="IPR036866">
    <property type="entry name" value="RibonucZ/Hydroxyglut_hydro"/>
</dbReference>
<evidence type="ECO:0000256" key="2">
    <source>
        <dbReference type="ARBA" id="ARBA00004123"/>
    </source>
</evidence>
<evidence type="ECO:0000313" key="17">
    <source>
        <dbReference type="EMBL" id="KAF6322195.1"/>
    </source>
</evidence>
<evidence type="ECO:0000256" key="11">
    <source>
        <dbReference type="ARBA" id="ARBA00064601"/>
    </source>
</evidence>
<dbReference type="Gene3D" id="3.60.15.10">
    <property type="entry name" value="Ribonuclease Z/Hydroxyacylglutathione hydrolase-like"/>
    <property type="match status" value="1"/>
</dbReference>
<evidence type="ECO:0000313" key="18">
    <source>
        <dbReference type="Proteomes" id="UP000558488"/>
    </source>
</evidence>
<protein>
    <recommendedName>
        <fullName evidence="12">DNA cross-link repair 1A protein</fullName>
        <ecNumber evidence="4">3.5.2.6</ecNumber>
    </recommendedName>
    <alternativeName>
        <fullName evidence="13">SNM1 homolog A</fullName>
    </alternativeName>
</protein>
<evidence type="ECO:0000256" key="13">
    <source>
        <dbReference type="ARBA" id="ARBA00078423"/>
    </source>
</evidence>
<evidence type="ECO:0000256" key="3">
    <source>
        <dbReference type="ARBA" id="ARBA00010304"/>
    </source>
</evidence>
<proteinExistence type="inferred from homology"/>
<feature type="region of interest" description="Disordered" evidence="15">
    <location>
        <begin position="101"/>
        <end position="129"/>
    </location>
</feature>
<feature type="compositionally biased region" description="Acidic residues" evidence="15">
    <location>
        <begin position="1"/>
        <end position="11"/>
    </location>
</feature>
<keyword evidence="7 14" id="KW-0863">Zinc-finger</keyword>
<feature type="region of interest" description="Disordered" evidence="15">
    <location>
        <begin position="597"/>
        <end position="695"/>
    </location>
</feature>
<dbReference type="FunFam" id="3.60.15.10:FF:000010">
    <property type="entry name" value="DNA cross-link repair 1A"/>
    <property type="match status" value="1"/>
</dbReference>
<evidence type="ECO:0000256" key="14">
    <source>
        <dbReference type="PROSITE-ProRule" id="PRU01256"/>
    </source>
</evidence>
<evidence type="ECO:0000259" key="16">
    <source>
        <dbReference type="PROSITE" id="PS51908"/>
    </source>
</evidence>
<dbReference type="OrthoDB" id="262529at2759"/>
<dbReference type="InterPro" id="IPR006642">
    <property type="entry name" value="Rad18_UBZ4"/>
</dbReference>
<dbReference type="GO" id="GO:0008800">
    <property type="term" value="F:beta-lactamase activity"/>
    <property type="evidence" value="ECO:0007669"/>
    <property type="project" value="UniProtKB-EC"/>
</dbReference>
<comment type="subunit">
    <text evidence="11">Binds constitutively to TP53BP1. Binds CDC27, which is itself a component of the anaphase promoting complex (APC). Binds PIAS1.</text>
</comment>
<dbReference type="Proteomes" id="UP000558488">
    <property type="component" value="Unassembled WGS sequence"/>
</dbReference>
<dbReference type="PROSITE" id="PS51908">
    <property type="entry name" value="ZF_UBZ4"/>
    <property type="match status" value="1"/>
</dbReference>
<sequence length="1073" mass="119037">MLEDTFSEEDIWEYKSKRRPKPVHANNCPENIPKSVEKATDGKCQAKRNRNKKRTVGAKEKAEDQVCIGVAGSQTSIVCSQTSIVCSQTSIVCSQTSIVSSQDSSCGDGTQQSQGKTTPGKHCRTRKTKQVSPKIRPVYDGYCPNCQMPFSALLGQTPRWHVFECLDSPPLSETECPDGLLCTSTIPSHYKRYTHLLLAQSRASRSPLSSPSHGVVGSFSETSSGFLCSLEERWSLDQKQTENFKNVPIDPLFLTQCLKKSQSPSETKKKIASSTSIQTSQQAPQVAQCVNDDKLVGAGLPLAGRLDSQNNPERTNLPWPEDDLSDWGISYSPLQSDEETYGIDERLDDSQQELFFTESPKGGSPEEDDNSSALFKNDHCPFLRSQQGGGSEMNSFLTQERYNEELYTYSTLSDSSQPLFPNEGIPLCHGPPYTDVDFLFFPPALAGGLASSSCQATTAKPDEPKILSSPSSKQKQVIEESAVYNHMSLPLLKSKMPKPSESQARGGCLSSHPTQRKIRESPSKNFRAKNNADSACSCRKALGGKPDSQVAGLNSETFSRTATSAKSLNMLPSGSQCSATQTSTKAMKQMDIGVYFGLPPKRKEEPPVGDSALEGTNSNPVVSPNKKRPRQCKRKADNSLSDPEFDAKNLSENWPSVEPSSKRARHQRKRLKKSDSLQEGTPPTRSDYLINKSKAGGNLNKDKVFITSPCGRLQRGNSKSPRSSPAGEPRKRTCPFYKKIPGTGFTVDAFQYGVVEGCTAYFLTHFHSDHYAGLSKNFTFPIYCSEITGNLLKNKLHVEEQYIHPLPMDTECIVNGVKVVLMDANHCPGAVMILFYLPNGHVVLHTGDFRADPTMERSLLVGLKVHTLYLDTTYCSPEYCFPSQQEVIQFAINTAFEAVTLNPRTLVVCGTYSIGKEKVFLAIADVIGSKVGMSQEKYKTLQCLNIPEINSLITTEMCNALVHLLPMMQINFKGLQSHLKKFDGRYEQILAFRPTGWTHSNKLTRITDVVPQTKGNISIYGIPYSEHSSYLEMKRFVQWLKPQKIIPTVNVGTWQSRHMMEEHFKEWKLEAGY</sequence>
<dbReference type="Gene3D" id="3.40.50.12650">
    <property type="match status" value="1"/>
</dbReference>
<comment type="catalytic activity">
    <reaction evidence="1">
        <text>a beta-lactam + H2O = a substituted beta-amino acid</text>
        <dbReference type="Rhea" id="RHEA:20401"/>
        <dbReference type="ChEBI" id="CHEBI:15377"/>
        <dbReference type="ChEBI" id="CHEBI:35627"/>
        <dbReference type="ChEBI" id="CHEBI:140347"/>
        <dbReference type="EC" id="3.5.2.6"/>
    </reaction>
</comment>
<dbReference type="Pfam" id="PF07522">
    <property type="entry name" value="DRMBL"/>
    <property type="match status" value="1"/>
</dbReference>
<feature type="region of interest" description="Disordered" evidence="15">
    <location>
        <begin position="356"/>
        <end position="376"/>
    </location>
</feature>
<evidence type="ECO:0000256" key="9">
    <source>
        <dbReference type="ARBA" id="ARBA00023204"/>
    </source>
</evidence>
<dbReference type="GO" id="GO:0008270">
    <property type="term" value="F:zinc ion binding"/>
    <property type="evidence" value="ECO:0007669"/>
    <property type="project" value="UniProtKB-KW"/>
</dbReference>
<accession>A0A7J7VAG5</accession>
<feature type="region of interest" description="Disordered" evidence="15">
    <location>
        <begin position="1"/>
        <end position="34"/>
    </location>
</feature>
<evidence type="ECO:0000256" key="15">
    <source>
        <dbReference type="SAM" id="MobiDB-lite"/>
    </source>
</evidence>
<evidence type="ECO:0000256" key="10">
    <source>
        <dbReference type="ARBA" id="ARBA00023242"/>
    </source>
</evidence>
<reference evidence="17 18" key="1">
    <citation type="journal article" date="2020" name="Nature">
        <title>Six reference-quality genomes reveal evolution of bat adaptations.</title>
        <authorList>
            <person name="Jebb D."/>
            <person name="Huang Z."/>
            <person name="Pippel M."/>
            <person name="Hughes G.M."/>
            <person name="Lavrichenko K."/>
            <person name="Devanna P."/>
            <person name="Winkler S."/>
            <person name="Jermiin L.S."/>
            <person name="Skirmuntt E.C."/>
            <person name="Katzourakis A."/>
            <person name="Burkitt-Gray L."/>
            <person name="Ray D.A."/>
            <person name="Sullivan K.A.M."/>
            <person name="Roscito J.G."/>
            <person name="Kirilenko B.M."/>
            <person name="Davalos L.M."/>
            <person name="Corthals A.P."/>
            <person name="Power M.L."/>
            <person name="Jones G."/>
            <person name="Ransome R.D."/>
            <person name="Dechmann D.K.N."/>
            <person name="Locatelli A.G."/>
            <person name="Puechmaille S.J."/>
            <person name="Fedrigo O."/>
            <person name="Jarvis E.D."/>
            <person name="Hiller M."/>
            <person name="Vernes S.C."/>
            <person name="Myers E.W."/>
            <person name="Teeling E.C."/>
        </authorList>
    </citation>
    <scope>NUCLEOTIDE SEQUENCE [LARGE SCALE GENOMIC DNA]</scope>
    <source>
        <strain evidence="17">MPipKuh1</strain>
        <tissue evidence="17">Flight muscle</tissue>
    </source>
</reference>
<keyword evidence="5" id="KW-0479">Metal-binding</keyword>
<organism evidence="17 18">
    <name type="scientific">Pipistrellus kuhlii</name>
    <name type="common">Kuhl's pipistrelle</name>
    <dbReference type="NCBI Taxonomy" id="59472"/>
    <lineage>
        <taxon>Eukaryota</taxon>
        <taxon>Metazoa</taxon>
        <taxon>Chordata</taxon>
        <taxon>Craniata</taxon>
        <taxon>Vertebrata</taxon>
        <taxon>Euteleostomi</taxon>
        <taxon>Mammalia</taxon>
        <taxon>Eutheria</taxon>
        <taxon>Laurasiatheria</taxon>
        <taxon>Chiroptera</taxon>
        <taxon>Yangochiroptera</taxon>
        <taxon>Vespertilionidae</taxon>
        <taxon>Pipistrellus</taxon>
    </lineage>
</organism>
<feature type="compositionally biased region" description="Basic residues" evidence="15">
    <location>
        <begin position="119"/>
        <end position="129"/>
    </location>
</feature>
<keyword evidence="18" id="KW-1185">Reference proteome</keyword>
<evidence type="ECO:0000256" key="1">
    <source>
        <dbReference type="ARBA" id="ARBA00001526"/>
    </source>
</evidence>
<dbReference type="GO" id="GO:0036297">
    <property type="term" value="P:interstrand cross-link repair"/>
    <property type="evidence" value="ECO:0007669"/>
    <property type="project" value="TreeGrafter"/>
</dbReference>
<dbReference type="PANTHER" id="PTHR23240">
    <property type="entry name" value="DNA CROSS-LINK REPAIR PROTEIN PSO2/SNM1-RELATED"/>
    <property type="match status" value="1"/>
</dbReference>
<evidence type="ECO:0000256" key="5">
    <source>
        <dbReference type="ARBA" id="ARBA00022723"/>
    </source>
</evidence>
<dbReference type="GO" id="GO:0035312">
    <property type="term" value="F:5'-3' DNA exonuclease activity"/>
    <property type="evidence" value="ECO:0007669"/>
    <property type="project" value="TreeGrafter"/>
</dbReference>
<keyword evidence="10" id="KW-0539">Nucleus</keyword>
<feature type="region of interest" description="Disordered" evidence="15">
    <location>
        <begin position="710"/>
        <end position="733"/>
    </location>
</feature>
<dbReference type="EMBL" id="JACAGB010000015">
    <property type="protein sequence ID" value="KAF6322195.1"/>
    <property type="molecule type" value="Genomic_DNA"/>
</dbReference>